<dbReference type="GO" id="GO:0046819">
    <property type="term" value="P:protein secretion by the type V secretion system"/>
    <property type="evidence" value="ECO:0007669"/>
    <property type="project" value="TreeGrafter"/>
</dbReference>
<keyword evidence="3" id="KW-0813">Transport</keyword>
<dbReference type="InterPro" id="IPR005565">
    <property type="entry name" value="Hemolysn_activator_HlyB_C"/>
</dbReference>
<dbReference type="PROSITE" id="PS51779">
    <property type="entry name" value="POTRA"/>
    <property type="match status" value="1"/>
</dbReference>
<feature type="signal peptide" evidence="9">
    <location>
        <begin position="1"/>
        <end position="26"/>
    </location>
</feature>
<dbReference type="OrthoDB" id="572300at2"/>
<dbReference type="PANTHER" id="PTHR34597">
    <property type="entry name" value="SLR1661 PROTEIN"/>
    <property type="match status" value="1"/>
</dbReference>
<evidence type="ECO:0000256" key="6">
    <source>
        <dbReference type="ARBA" id="ARBA00022927"/>
    </source>
</evidence>
<evidence type="ECO:0000256" key="5">
    <source>
        <dbReference type="ARBA" id="ARBA00022692"/>
    </source>
</evidence>
<dbReference type="InterPro" id="IPR051544">
    <property type="entry name" value="TPS_OM_transporter"/>
</dbReference>
<evidence type="ECO:0000256" key="3">
    <source>
        <dbReference type="ARBA" id="ARBA00022448"/>
    </source>
</evidence>
<comment type="subcellular location">
    <subcellularLocation>
        <location evidence="1">Cell outer membrane</location>
    </subcellularLocation>
</comment>
<dbReference type="PANTHER" id="PTHR34597:SF1">
    <property type="entry name" value="HEME_HEMOPEXIN TRANSPORTER PROTEIN HUXB"/>
    <property type="match status" value="1"/>
</dbReference>
<dbReference type="GO" id="GO:0009279">
    <property type="term" value="C:cell outer membrane"/>
    <property type="evidence" value="ECO:0007669"/>
    <property type="project" value="UniProtKB-SubCell"/>
</dbReference>
<dbReference type="Pfam" id="PF03865">
    <property type="entry name" value="ShlB"/>
    <property type="match status" value="1"/>
</dbReference>
<evidence type="ECO:0000313" key="11">
    <source>
        <dbReference type="EMBL" id="PMR76008.1"/>
    </source>
</evidence>
<dbReference type="Gene3D" id="2.40.160.50">
    <property type="entry name" value="membrane protein fhac: a member of the omp85/tpsb transporter family"/>
    <property type="match status" value="1"/>
</dbReference>
<evidence type="ECO:0000256" key="7">
    <source>
        <dbReference type="ARBA" id="ARBA00023136"/>
    </source>
</evidence>
<keyword evidence="4" id="KW-1134">Transmembrane beta strand</keyword>
<comment type="similarity">
    <text evidence="2">Belongs to the TPS (TC 1.B.20) family.</text>
</comment>
<feature type="chain" id="PRO_5016466625" evidence="9">
    <location>
        <begin position="27"/>
        <end position="549"/>
    </location>
</feature>
<keyword evidence="9" id="KW-0732">Signal</keyword>
<protein>
    <submittedName>
        <fullName evidence="11">ShlB/FhaC/HecB family hemolysin secretion/activation protein</fullName>
    </submittedName>
</protein>
<feature type="domain" description="POTRA" evidence="10">
    <location>
        <begin position="70"/>
        <end position="145"/>
    </location>
</feature>
<dbReference type="Gene3D" id="3.10.20.310">
    <property type="entry name" value="membrane protein fhac"/>
    <property type="match status" value="1"/>
</dbReference>
<gene>
    <name evidence="11" type="ORF">C1H69_07885</name>
</gene>
<dbReference type="GO" id="GO:0008320">
    <property type="term" value="F:protein transmembrane transporter activity"/>
    <property type="evidence" value="ECO:0007669"/>
    <property type="project" value="TreeGrafter"/>
</dbReference>
<evidence type="ECO:0000256" key="9">
    <source>
        <dbReference type="SAM" id="SignalP"/>
    </source>
</evidence>
<reference evidence="11 12" key="1">
    <citation type="submission" date="2018-01" db="EMBL/GenBank/DDBJ databases">
        <title>Halomonas endophytica sp. nov., isolated from storage liquid in the stems of Populus euphratica.</title>
        <authorList>
            <person name="Chen C."/>
        </authorList>
    </citation>
    <scope>NUCLEOTIDE SEQUENCE [LARGE SCALE GENOMIC DNA]</scope>
    <source>
        <strain evidence="11 12">MC28</strain>
    </source>
</reference>
<organism evidence="11 12">
    <name type="scientific">Billgrantia endophytica</name>
    <dbReference type="NCBI Taxonomy" id="2033802"/>
    <lineage>
        <taxon>Bacteria</taxon>
        <taxon>Pseudomonadati</taxon>
        <taxon>Pseudomonadota</taxon>
        <taxon>Gammaproteobacteria</taxon>
        <taxon>Oceanospirillales</taxon>
        <taxon>Halomonadaceae</taxon>
        <taxon>Billgrantia</taxon>
    </lineage>
</organism>
<comment type="caution">
    <text evidence="11">The sequence shown here is derived from an EMBL/GenBank/DDBJ whole genome shotgun (WGS) entry which is preliminary data.</text>
</comment>
<keyword evidence="6" id="KW-0653">Protein transport</keyword>
<evidence type="ECO:0000256" key="2">
    <source>
        <dbReference type="ARBA" id="ARBA00009055"/>
    </source>
</evidence>
<dbReference type="GO" id="GO:0098046">
    <property type="term" value="C:type V protein secretion system complex"/>
    <property type="evidence" value="ECO:0007669"/>
    <property type="project" value="TreeGrafter"/>
</dbReference>
<keyword evidence="12" id="KW-1185">Reference proteome</keyword>
<keyword evidence="8" id="KW-0998">Cell outer membrane</keyword>
<proteinExistence type="inferred from homology"/>
<name>A0A2N7U6E4_9GAMM</name>
<sequence length="549" mass="59575">MFSRPAVRWGFGIALLVWLGSASALAQAPPDAGQILQQSQPETIAPRAPSVELDLRGEPLIEESAGGQRITLTGVRFEGNTRFTSGELTQRIGDHLDEPQDLAGLRHLANEVSRFYHDHGYPFARALLPAQSLDDGVLLIQVVEGRYGRVDATGDDAELVAAARPYLTPLSTGRLIESATLERRMLLLGDLPGVAVIPVMRPGDEMGRGDLEVRVSEAERMTLQVGADNHGSRYSGEYRGRVGVAGRRLLSVGDELSLSALYSNEATWLGSVRYSLPLGASGLRGALSYAHTDYSLGRGFEGYRGTAAIYSAELSYPLVRRQRANVALSARYQYKDLDDTVDFADYRKATESHGLPLGVQFDARDSVGRGGVTYGRLTLTPGTLKQSQRLSRIELPDADYGFAKANLDVARLQALGRGIDLHGRFEAQWADRGDLDGSESFDLGGPHGVRAFPVGEGLDSRGWLAQLELRYRAGHGLAPYLFYDLGRTPDGGIDSGDARSLAGAGVGLRYRRAGLDLDVASAWEVRGGDALSDDRQRDPRLWATAAYRF</sequence>
<evidence type="ECO:0000256" key="1">
    <source>
        <dbReference type="ARBA" id="ARBA00004442"/>
    </source>
</evidence>
<keyword evidence="5" id="KW-0812">Transmembrane</keyword>
<accession>A0A2N7U6E4</accession>
<dbReference type="Pfam" id="PF08479">
    <property type="entry name" value="POTRA_2"/>
    <property type="match status" value="1"/>
</dbReference>
<evidence type="ECO:0000256" key="4">
    <source>
        <dbReference type="ARBA" id="ARBA00022452"/>
    </source>
</evidence>
<dbReference type="AlphaFoldDB" id="A0A2N7U6E4"/>
<dbReference type="InterPro" id="IPR013686">
    <property type="entry name" value="Polypept-transport_assoc_ShlB"/>
</dbReference>
<keyword evidence="7" id="KW-0472">Membrane</keyword>
<evidence type="ECO:0000313" key="12">
    <source>
        <dbReference type="Proteomes" id="UP000235803"/>
    </source>
</evidence>
<dbReference type="InterPro" id="IPR034746">
    <property type="entry name" value="POTRA"/>
</dbReference>
<evidence type="ECO:0000256" key="8">
    <source>
        <dbReference type="ARBA" id="ARBA00023237"/>
    </source>
</evidence>
<dbReference type="Proteomes" id="UP000235803">
    <property type="component" value="Unassembled WGS sequence"/>
</dbReference>
<evidence type="ECO:0000259" key="10">
    <source>
        <dbReference type="PROSITE" id="PS51779"/>
    </source>
</evidence>
<dbReference type="EMBL" id="PNRF01000014">
    <property type="protein sequence ID" value="PMR76008.1"/>
    <property type="molecule type" value="Genomic_DNA"/>
</dbReference>